<dbReference type="SUPFAM" id="SSF52113">
    <property type="entry name" value="BRCT domain"/>
    <property type="match status" value="1"/>
</dbReference>
<dbReference type="InterPro" id="IPR002706">
    <property type="entry name" value="Xrcc1_N"/>
</dbReference>
<dbReference type="Gene3D" id="3.40.50.10190">
    <property type="entry name" value="BRCT domain"/>
    <property type="match status" value="1"/>
</dbReference>
<dbReference type="SMART" id="SM00292">
    <property type="entry name" value="BRCT"/>
    <property type="match status" value="1"/>
</dbReference>
<dbReference type="GO" id="GO:0000012">
    <property type="term" value="P:single strand break repair"/>
    <property type="evidence" value="ECO:0007669"/>
    <property type="project" value="InterPro"/>
</dbReference>
<dbReference type="InterPro" id="IPR036420">
    <property type="entry name" value="BRCT_dom_sf"/>
</dbReference>
<feature type="region of interest" description="Disordered" evidence="7">
    <location>
        <begin position="176"/>
        <end position="196"/>
    </location>
</feature>
<dbReference type="VEuPathDB" id="VectorBase:SCAU003496"/>
<dbReference type="EnsemblMetazoa" id="SCAU003496-RA">
    <property type="protein sequence ID" value="SCAU003496-PA"/>
    <property type="gene ID" value="SCAU003496"/>
</dbReference>
<comment type="subcellular location">
    <subcellularLocation>
        <location evidence="1">Nucleus</location>
    </subcellularLocation>
</comment>
<dbReference type="PANTHER" id="PTHR11370:SF5">
    <property type="entry name" value="DNA REPAIR PROTEIN XRCC1"/>
    <property type="match status" value="1"/>
</dbReference>
<dbReference type="GO" id="GO:0003684">
    <property type="term" value="F:damaged DNA binding"/>
    <property type="evidence" value="ECO:0007669"/>
    <property type="project" value="InterPro"/>
</dbReference>
<dbReference type="FunFam" id="3.40.50.10190:FF:000008">
    <property type="entry name" value="X-ray repair cross complementing 1"/>
    <property type="match status" value="1"/>
</dbReference>
<evidence type="ECO:0000256" key="6">
    <source>
        <dbReference type="SAM" id="Coils"/>
    </source>
</evidence>
<dbReference type="PROSITE" id="PS50172">
    <property type="entry name" value="BRCT"/>
    <property type="match status" value="1"/>
</dbReference>
<dbReference type="CDD" id="cd17725">
    <property type="entry name" value="BRCT_XRCC1_rpt1"/>
    <property type="match status" value="1"/>
</dbReference>
<gene>
    <name evidence="9" type="primary">106086392</name>
</gene>
<keyword evidence="5" id="KW-0539">Nucleus</keyword>
<dbReference type="GO" id="GO:0005634">
    <property type="term" value="C:nucleus"/>
    <property type="evidence" value="ECO:0007669"/>
    <property type="project" value="UniProtKB-SubCell"/>
</dbReference>
<dbReference type="InterPro" id="IPR001357">
    <property type="entry name" value="BRCT_dom"/>
</dbReference>
<sequence length="598" mass="68164">MPFASFSRVREVSSEDSQFPGENILKGKKWKTQNVGEKSAYIILEMDEAKITGIDIGNEHSAFVEVLVAKNPSDFKEILITCSFMTPIESRNSTNLNRVRCFSGEALVATVAEKKWTMVKIICTQPFNKHVQYGLSFIKVHVAPSQETKASNATSIKGENSGSQELTSTLHIGKFKLREDSPDSENDGSSSLFSRWKNRNDVHETTTAAAIRNASNHKTMQVRDVIDMPKTKQSQSPRLDGEETKVRDRNRNDLLFGEEDEVPKSKKEIRLAEEIEADKERVRRELLKQKQVKRKSIDIPTQINCNNVFSPKNPSKLMESTPPATSSSKFEKEQSKRKSIDIAPKNFSTTRDHPSPGTSSSKDENKYERSQKRPSSPYSKPSKKIKNSETQFRPFNQLLSGVVLVISGIQNPDRADLRSKALALGATYKSDWDKSCTHLICAFKNTPKYNQVKGKGKIVSRSWIEKCFKLKKYLPWRRYALDSDELKKPESDEEILDEKLKPQTEENDRRESEDRNETLALYDIHDEQDTTTTRKRLCVSSSDSDTDDEIKRVEKVNTKHLQQNRNNSNGECIKDKADIYDASTDEEEYIKIKRQNCG</sequence>
<dbReference type="GO" id="GO:0006303">
    <property type="term" value="P:double-strand break repair via nonhomologous end joining"/>
    <property type="evidence" value="ECO:0007669"/>
    <property type="project" value="InterPro"/>
</dbReference>
<keyword evidence="3" id="KW-0227">DNA damage</keyword>
<keyword evidence="10" id="KW-1185">Reference proteome</keyword>
<reference evidence="9" key="1">
    <citation type="submission" date="2020-05" db="UniProtKB">
        <authorList>
            <consortium name="EnsemblMetazoa"/>
        </authorList>
    </citation>
    <scope>IDENTIFICATION</scope>
    <source>
        <strain evidence="9">USDA</strain>
    </source>
</reference>
<evidence type="ECO:0000256" key="3">
    <source>
        <dbReference type="ARBA" id="ARBA00022763"/>
    </source>
</evidence>
<evidence type="ECO:0000313" key="9">
    <source>
        <dbReference type="EnsemblMetazoa" id="SCAU003496-PA"/>
    </source>
</evidence>
<feature type="compositionally biased region" description="Basic and acidic residues" evidence="7">
    <location>
        <begin position="361"/>
        <end position="371"/>
    </location>
</feature>
<dbReference type="Proteomes" id="UP000095300">
    <property type="component" value="Unassembled WGS sequence"/>
</dbReference>
<keyword evidence="6" id="KW-0175">Coiled coil</keyword>
<dbReference type="STRING" id="35570.A0A1I8NZK9"/>
<evidence type="ECO:0000256" key="1">
    <source>
        <dbReference type="ARBA" id="ARBA00004123"/>
    </source>
</evidence>
<dbReference type="AlphaFoldDB" id="A0A1I8NZK9"/>
<evidence type="ECO:0000313" key="10">
    <source>
        <dbReference type="Proteomes" id="UP000095300"/>
    </source>
</evidence>
<dbReference type="SUPFAM" id="SSF49785">
    <property type="entry name" value="Galactose-binding domain-like"/>
    <property type="match status" value="1"/>
</dbReference>
<dbReference type="Pfam" id="PF00533">
    <property type="entry name" value="BRCT"/>
    <property type="match status" value="1"/>
</dbReference>
<feature type="compositionally biased region" description="Basic and acidic residues" evidence="7">
    <location>
        <begin position="497"/>
        <end position="522"/>
    </location>
</feature>
<accession>A0A1I8NZK9</accession>
<dbReference type="InterPro" id="IPR045080">
    <property type="entry name" value="BRCT_XRCC1_rpt1"/>
</dbReference>
<name>A0A1I8NZK9_STOCA</name>
<keyword evidence="4" id="KW-0234">DNA repair</keyword>
<proteinExistence type="predicted"/>
<feature type="domain" description="BRCT" evidence="8">
    <location>
        <begin position="394"/>
        <end position="481"/>
    </location>
</feature>
<feature type="compositionally biased region" description="Basic and acidic residues" evidence="7">
    <location>
        <begin position="329"/>
        <end position="340"/>
    </location>
</feature>
<evidence type="ECO:0000256" key="2">
    <source>
        <dbReference type="ARBA" id="ARBA00022737"/>
    </source>
</evidence>
<dbReference type="OrthoDB" id="25840at2759"/>
<feature type="region of interest" description="Disordered" evidence="7">
    <location>
        <begin position="304"/>
        <end position="389"/>
    </location>
</feature>
<feature type="region of interest" description="Disordered" evidence="7">
    <location>
        <begin position="487"/>
        <end position="522"/>
    </location>
</feature>
<dbReference type="FunFam" id="2.60.120.260:FF:000025">
    <property type="entry name" value="DNA repair protein XRCC1 isoform X1"/>
    <property type="match status" value="1"/>
</dbReference>
<evidence type="ECO:0000256" key="4">
    <source>
        <dbReference type="ARBA" id="ARBA00023204"/>
    </source>
</evidence>
<feature type="coiled-coil region" evidence="6">
    <location>
        <begin position="265"/>
        <end position="292"/>
    </location>
</feature>
<organism evidence="9 10">
    <name type="scientific">Stomoxys calcitrans</name>
    <name type="common">Stable fly</name>
    <name type="synonym">Conops calcitrans</name>
    <dbReference type="NCBI Taxonomy" id="35570"/>
    <lineage>
        <taxon>Eukaryota</taxon>
        <taxon>Metazoa</taxon>
        <taxon>Ecdysozoa</taxon>
        <taxon>Arthropoda</taxon>
        <taxon>Hexapoda</taxon>
        <taxon>Insecta</taxon>
        <taxon>Pterygota</taxon>
        <taxon>Neoptera</taxon>
        <taxon>Endopterygota</taxon>
        <taxon>Diptera</taxon>
        <taxon>Brachycera</taxon>
        <taxon>Muscomorpha</taxon>
        <taxon>Muscoidea</taxon>
        <taxon>Muscidae</taxon>
        <taxon>Stomoxys</taxon>
    </lineage>
</organism>
<dbReference type="Gene3D" id="2.60.120.260">
    <property type="entry name" value="Galactose-binding domain-like"/>
    <property type="match status" value="1"/>
</dbReference>
<feature type="compositionally biased region" description="Polar residues" evidence="7">
    <location>
        <begin position="304"/>
        <end position="313"/>
    </location>
</feature>
<keyword evidence="2" id="KW-0677">Repeat</keyword>
<dbReference type="InterPro" id="IPR008979">
    <property type="entry name" value="Galactose-bd-like_sf"/>
</dbReference>
<dbReference type="GO" id="GO:0006284">
    <property type="term" value="P:base-excision repair"/>
    <property type="evidence" value="ECO:0007669"/>
    <property type="project" value="InterPro"/>
</dbReference>
<protein>
    <recommendedName>
        <fullName evidence="8">BRCT domain-containing protein</fullName>
    </recommendedName>
</protein>
<evidence type="ECO:0000256" key="7">
    <source>
        <dbReference type="SAM" id="MobiDB-lite"/>
    </source>
</evidence>
<dbReference type="Pfam" id="PF01834">
    <property type="entry name" value="XRCC1_N"/>
    <property type="match status" value="1"/>
</dbReference>
<dbReference type="PANTHER" id="PTHR11370">
    <property type="entry name" value="DNA-REPAIR PROTEIN XRCC1"/>
    <property type="match status" value="1"/>
</dbReference>
<evidence type="ECO:0000256" key="5">
    <source>
        <dbReference type="ARBA" id="ARBA00023242"/>
    </source>
</evidence>
<evidence type="ECO:0000259" key="8">
    <source>
        <dbReference type="PROSITE" id="PS50172"/>
    </source>
</evidence>